<evidence type="ECO:0000313" key="2">
    <source>
        <dbReference type="EMBL" id="GAI24401.1"/>
    </source>
</evidence>
<keyword evidence="1" id="KW-0472">Membrane</keyword>
<keyword evidence="1" id="KW-0812">Transmembrane</keyword>
<keyword evidence="1" id="KW-1133">Transmembrane helix</keyword>
<reference evidence="2" key="1">
    <citation type="journal article" date="2014" name="Front. Microbiol.">
        <title>High frequency of phylogenetically diverse reductive dehalogenase-homologous genes in deep subseafloor sedimentary metagenomes.</title>
        <authorList>
            <person name="Kawai M."/>
            <person name="Futagami T."/>
            <person name="Toyoda A."/>
            <person name="Takaki Y."/>
            <person name="Nishi S."/>
            <person name="Hori S."/>
            <person name="Arai W."/>
            <person name="Tsubouchi T."/>
            <person name="Morono Y."/>
            <person name="Uchiyama I."/>
            <person name="Ito T."/>
            <person name="Fujiyama A."/>
            <person name="Inagaki F."/>
            <person name="Takami H."/>
        </authorList>
    </citation>
    <scope>NUCLEOTIDE SEQUENCE</scope>
    <source>
        <strain evidence="2">Expedition CK06-06</strain>
    </source>
</reference>
<evidence type="ECO:0000256" key="1">
    <source>
        <dbReference type="SAM" id="Phobius"/>
    </source>
</evidence>
<proteinExistence type="predicted"/>
<feature type="transmembrane region" description="Helical" evidence="1">
    <location>
        <begin position="6"/>
        <end position="25"/>
    </location>
</feature>
<comment type="caution">
    <text evidence="2">The sequence shown here is derived from an EMBL/GenBank/DDBJ whole genome shotgun (WGS) entry which is preliminary data.</text>
</comment>
<dbReference type="EMBL" id="BARV01013606">
    <property type="protein sequence ID" value="GAI24401.1"/>
    <property type="molecule type" value="Genomic_DNA"/>
</dbReference>
<organism evidence="2">
    <name type="scientific">marine sediment metagenome</name>
    <dbReference type="NCBI Taxonomy" id="412755"/>
    <lineage>
        <taxon>unclassified sequences</taxon>
        <taxon>metagenomes</taxon>
        <taxon>ecological metagenomes</taxon>
    </lineage>
</organism>
<accession>X1N2A2</accession>
<protein>
    <submittedName>
        <fullName evidence="2">Uncharacterized protein</fullName>
    </submittedName>
</protein>
<sequence length="32" mass="3532">MGSVVLFLVNSIIYTVVAAFGGWLAKKFKKFP</sequence>
<gene>
    <name evidence="2" type="ORF">S06H3_24452</name>
</gene>
<name>X1N2A2_9ZZZZ</name>
<feature type="non-terminal residue" evidence="2">
    <location>
        <position position="32"/>
    </location>
</feature>
<dbReference type="AlphaFoldDB" id="X1N2A2"/>